<gene>
    <name evidence="2" type="ORF">RFULGI_LOCUS17570</name>
</gene>
<feature type="compositionally biased region" description="Polar residues" evidence="1">
    <location>
        <begin position="8"/>
        <end position="23"/>
    </location>
</feature>
<feature type="region of interest" description="Disordered" evidence="1">
    <location>
        <begin position="1"/>
        <end position="37"/>
    </location>
</feature>
<sequence>SEMDKTFKSPSALTVTSQLPSFQSNNSSTPTLSSLTFGKDIEPNSFSLLHSKQESNQNYENKDNNVDDEEILT</sequence>
<dbReference type="AlphaFoldDB" id="A0A9N9P3D7"/>
<proteinExistence type="predicted"/>
<accession>A0A9N9P3D7</accession>
<feature type="non-terminal residue" evidence="2">
    <location>
        <position position="1"/>
    </location>
</feature>
<protein>
    <submittedName>
        <fullName evidence="2">209_t:CDS:1</fullName>
    </submittedName>
</protein>
<reference evidence="2" key="1">
    <citation type="submission" date="2021-06" db="EMBL/GenBank/DDBJ databases">
        <authorList>
            <person name="Kallberg Y."/>
            <person name="Tangrot J."/>
            <person name="Rosling A."/>
        </authorList>
    </citation>
    <scope>NUCLEOTIDE SEQUENCE</scope>
    <source>
        <strain evidence="2">IN212</strain>
    </source>
</reference>
<evidence type="ECO:0000313" key="2">
    <source>
        <dbReference type="EMBL" id="CAG8799393.1"/>
    </source>
</evidence>
<feature type="compositionally biased region" description="Low complexity" evidence="1">
    <location>
        <begin position="24"/>
        <end position="36"/>
    </location>
</feature>
<feature type="non-terminal residue" evidence="2">
    <location>
        <position position="73"/>
    </location>
</feature>
<dbReference type="Proteomes" id="UP000789396">
    <property type="component" value="Unassembled WGS sequence"/>
</dbReference>
<dbReference type="EMBL" id="CAJVPZ010069934">
    <property type="protein sequence ID" value="CAG8799393.1"/>
    <property type="molecule type" value="Genomic_DNA"/>
</dbReference>
<evidence type="ECO:0000256" key="1">
    <source>
        <dbReference type="SAM" id="MobiDB-lite"/>
    </source>
</evidence>
<name>A0A9N9P3D7_9GLOM</name>
<evidence type="ECO:0000313" key="3">
    <source>
        <dbReference type="Proteomes" id="UP000789396"/>
    </source>
</evidence>
<feature type="compositionally biased region" description="Polar residues" evidence="1">
    <location>
        <begin position="49"/>
        <end position="59"/>
    </location>
</feature>
<comment type="caution">
    <text evidence="2">The sequence shown here is derived from an EMBL/GenBank/DDBJ whole genome shotgun (WGS) entry which is preliminary data.</text>
</comment>
<feature type="region of interest" description="Disordered" evidence="1">
    <location>
        <begin position="49"/>
        <end position="73"/>
    </location>
</feature>
<keyword evidence="3" id="KW-1185">Reference proteome</keyword>
<organism evidence="2 3">
    <name type="scientific">Racocetra fulgida</name>
    <dbReference type="NCBI Taxonomy" id="60492"/>
    <lineage>
        <taxon>Eukaryota</taxon>
        <taxon>Fungi</taxon>
        <taxon>Fungi incertae sedis</taxon>
        <taxon>Mucoromycota</taxon>
        <taxon>Glomeromycotina</taxon>
        <taxon>Glomeromycetes</taxon>
        <taxon>Diversisporales</taxon>
        <taxon>Gigasporaceae</taxon>
        <taxon>Racocetra</taxon>
    </lineage>
</organism>